<evidence type="ECO:0000259" key="7">
    <source>
        <dbReference type="Pfam" id="PF14322"/>
    </source>
</evidence>
<keyword evidence="3" id="KW-0732">Signal</keyword>
<dbReference type="InterPro" id="IPR012944">
    <property type="entry name" value="SusD_RagB_dom"/>
</dbReference>
<dbReference type="Proteomes" id="UP000607559">
    <property type="component" value="Unassembled WGS sequence"/>
</dbReference>
<comment type="caution">
    <text evidence="8">The sequence shown here is derived from an EMBL/GenBank/DDBJ whole genome shotgun (WGS) entry which is preliminary data.</text>
</comment>
<keyword evidence="9" id="KW-1185">Reference proteome</keyword>
<keyword evidence="5" id="KW-0998">Cell outer membrane</keyword>
<evidence type="ECO:0000256" key="5">
    <source>
        <dbReference type="ARBA" id="ARBA00023237"/>
    </source>
</evidence>
<reference evidence="8" key="1">
    <citation type="journal article" date="2014" name="Int. J. Syst. Evol. Microbiol.">
        <title>Complete genome sequence of Corynebacterium casei LMG S-19264T (=DSM 44701T), isolated from a smear-ripened cheese.</title>
        <authorList>
            <consortium name="US DOE Joint Genome Institute (JGI-PGF)"/>
            <person name="Walter F."/>
            <person name="Albersmeier A."/>
            <person name="Kalinowski J."/>
            <person name="Ruckert C."/>
        </authorList>
    </citation>
    <scope>NUCLEOTIDE SEQUENCE</scope>
    <source>
        <strain evidence="8">CGMCC 1.15448</strain>
    </source>
</reference>
<evidence type="ECO:0000256" key="3">
    <source>
        <dbReference type="ARBA" id="ARBA00022729"/>
    </source>
</evidence>
<gene>
    <name evidence="8" type="ORF">GCM10011511_23320</name>
</gene>
<accession>A0A8J2XTH6</accession>
<dbReference type="CDD" id="cd08977">
    <property type="entry name" value="SusD"/>
    <property type="match status" value="1"/>
</dbReference>
<dbReference type="InterPro" id="IPR011990">
    <property type="entry name" value="TPR-like_helical_dom_sf"/>
</dbReference>
<comment type="similarity">
    <text evidence="2">Belongs to the SusD family.</text>
</comment>
<feature type="domain" description="RagB/SusD" evidence="6">
    <location>
        <begin position="266"/>
        <end position="518"/>
    </location>
</feature>
<evidence type="ECO:0000259" key="6">
    <source>
        <dbReference type="Pfam" id="PF07980"/>
    </source>
</evidence>
<dbReference type="InterPro" id="IPR033985">
    <property type="entry name" value="SusD-like_N"/>
</dbReference>
<evidence type="ECO:0000256" key="1">
    <source>
        <dbReference type="ARBA" id="ARBA00004442"/>
    </source>
</evidence>
<sequence length="518" mass="58179">MKFSHIIFLAALSWFAGGCNKKLDQANPNAQTSTSYWKTSADAVAGIDAAYAPLMLDGCYMRFTPILLDVRGDDVHSNSPWTAISNVGKFAIGTSDPSGYGWSFDEYYEGIFRCNQVFEYVPGIAMDAGVKNRILGQAYFLRGLYFFHLVNLFGNVSLPLKAPKGPSDFFVAQSTQAQGWTQVEADMQAAINLLPVTYDTVSGADAGQKGRATRGAAMAYLGKAYLFNHQFQQASDQFKAIINLGIYSLMPNYKDNFTLNYPNNAESLFEIQFSTSAGGTDLGWQGVPLSSWGKTSARAITYGAPDYGWTDVQPTKSAFNEFFLEKTVDSLVDPRLDATMFYNKPGETIYLDNFAVKYGSNIGFLNDVFSRKYENGDGYQANEYSWRSGIHDRLMRYADVLMMYAECQNELGNTAVCAQYIQMVRTRARLPNRVAEFSTYTQAQMRDQIGHERLLEFCLEGHRFDDIRRWGWLSDATRLSWLKTRDPEFNGYIPGKELYPIPQSEIDNNPGVKQNATY</sequence>
<dbReference type="EMBL" id="BMJC01000002">
    <property type="protein sequence ID" value="GGA99343.1"/>
    <property type="molecule type" value="Genomic_DNA"/>
</dbReference>
<dbReference type="PROSITE" id="PS51257">
    <property type="entry name" value="PROKAR_LIPOPROTEIN"/>
    <property type="match status" value="1"/>
</dbReference>
<protein>
    <submittedName>
        <fullName evidence="8">Membrane protein</fullName>
    </submittedName>
</protein>
<feature type="domain" description="SusD-like N-terminal" evidence="7">
    <location>
        <begin position="74"/>
        <end position="226"/>
    </location>
</feature>
<evidence type="ECO:0000256" key="2">
    <source>
        <dbReference type="ARBA" id="ARBA00006275"/>
    </source>
</evidence>
<dbReference type="SUPFAM" id="SSF48452">
    <property type="entry name" value="TPR-like"/>
    <property type="match status" value="1"/>
</dbReference>
<organism evidence="8 9">
    <name type="scientific">Puia dinghuensis</name>
    <dbReference type="NCBI Taxonomy" id="1792502"/>
    <lineage>
        <taxon>Bacteria</taxon>
        <taxon>Pseudomonadati</taxon>
        <taxon>Bacteroidota</taxon>
        <taxon>Chitinophagia</taxon>
        <taxon>Chitinophagales</taxon>
        <taxon>Chitinophagaceae</taxon>
        <taxon>Puia</taxon>
    </lineage>
</organism>
<dbReference type="Gene3D" id="1.25.40.390">
    <property type="match status" value="1"/>
</dbReference>
<evidence type="ECO:0000313" key="8">
    <source>
        <dbReference type="EMBL" id="GGA99343.1"/>
    </source>
</evidence>
<name>A0A8J2XTH6_9BACT</name>
<keyword evidence="4" id="KW-0472">Membrane</keyword>
<evidence type="ECO:0000313" key="9">
    <source>
        <dbReference type="Proteomes" id="UP000607559"/>
    </source>
</evidence>
<comment type="subcellular location">
    <subcellularLocation>
        <location evidence="1">Cell outer membrane</location>
    </subcellularLocation>
</comment>
<proteinExistence type="inferred from homology"/>
<dbReference type="Pfam" id="PF07980">
    <property type="entry name" value="SusD_RagB"/>
    <property type="match status" value="1"/>
</dbReference>
<evidence type="ECO:0000256" key="4">
    <source>
        <dbReference type="ARBA" id="ARBA00023136"/>
    </source>
</evidence>
<dbReference type="GO" id="GO:0009279">
    <property type="term" value="C:cell outer membrane"/>
    <property type="evidence" value="ECO:0007669"/>
    <property type="project" value="UniProtKB-SubCell"/>
</dbReference>
<dbReference type="Pfam" id="PF14322">
    <property type="entry name" value="SusD-like_3"/>
    <property type="match status" value="1"/>
</dbReference>
<dbReference type="RefSeq" id="WP_188931685.1">
    <property type="nucleotide sequence ID" value="NZ_BMJC01000002.1"/>
</dbReference>
<reference evidence="8" key="2">
    <citation type="submission" date="2020-09" db="EMBL/GenBank/DDBJ databases">
        <authorList>
            <person name="Sun Q."/>
            <person name="Zhou Y."/>
        </authorList>
    </citation>
    <scope>NUCLEOTIDE SEQUENCE</scope>
    <source>
        <strain evidence="8">CGMCC 1.15448</strain>
    </source>
</reference>
<dbReference type="AlphaFoldDB" id="A0A8J2XTH6"/>